<gene>
    <name evidence="1" type="ORF">GJV26_16965</name>
</gene>
<dbReference type="RefSeq" id="WP_173346222.1">
    <property type="nucleotide sequence ID" value="NZ_WNWM01000002.1"/>
</dbReference>
<name>A0A6I3XQS8_9BURK</name>
<dbReference type="Gene3D" id="3.30.930.30">
    <property type="match status" value="1"/>
</dbReference>
<comment type="caution">
    <text evidence="1">The sequence shown here is derived from an EMBL/GenBank/DDBJ whole genome shotgun (WGS) entry which is preliminary data.</text>
</comment>
<evidence type="ECO:0000313" key="2">
    <source>
        <dbReference type="Proteomes" id="UP000431684"/>
    </source>
</evidence>
<proteinExistence type="predicted"/>
<evidence type="ECO:0000313" key="1">
    <source>
        <dbReference type="EMBL" id="MUI14135.1"/>
    </source>
</evidence>
<dbReference type="EMBL" id="WNWM01000002">
    <property type="protein sequence ID" value="MUI14135.1"/>
    <property type="molecule type" value="Genomic_DNA"/>
</dbReference>
<keyword evidence="2" id="KW-1185">Reference proteome</keyword>
<dbReference type="AlphaFoldDB" id="A0A6I3XQS8"/>
<organism evidence="1 2">
    <name type="scientific">Pseudoduganella dura</name>
    <dbReference type="NCBI Taxonomy" id="321982"/>
    <lineage>
        <taxon>Bacteria</taxon>
        <taxon>Pseudomonadati</taxon>
        <taxon>Pseudomonadota</taxon>
        <taxon>Betaproteobacteria</taxon>
        <taxon>Burkholderiales</taxon>
        <taxon>Oxalobacteraceae</taxon>
        <taxon>Telluria group</taxon>
        <taxon>Pseudoduganella</taxon>
    </lineage>
</organism>
<dbReference type="Proteomes" id="UP000431684">
    <property type="component" value="Unassembled WGS sequence"/>
</dbReference>
<reference evidence="1 2" key="1">
    <citation type="submission" date="2019-11" db="EMBL/GenBank/DDBJ databases">
        <title>Draft Genome Sequences of Six Type Strains of the Genus Massilia.</title>
        <authorList>
            <person name="Miess H."/>
            <person name="Frediansyah A."/>
            <person name="Goeker M."/>
            <person name="Gross H."/>
        </authorList>
    </citation>
    <scope>NUCLEOTIDE SEQUENCE [LARGE SCALE GENOMIC DNA]</scope>
    <source>
        <strain evidence="1 2">DSM 17513</strain>
    </source>
</reference>
<sequence length="266" mass="30386">MSRPAPPTICYGSIDMITEAIETFIEGQKVSVRLKSGANAVRKARADSPSLAAGVISFPRDRINEWPRFRDHAIRELQVRYADRLRCVLEHLDERHPHVHFYLVPRPGESFGKVHDGYEASREARKASGNKIRSAFNAAMSAWQDWVHEAICGPFALARLGPGRSRMSRRAWELEQQKAALAAEQVQASRDRYDLDRRRRQLEIEQKVAKSKHADSWADIEKTRNNLGLLYASLTDQQRARVTMEIPNAIELMETGGRLTTKFRPR</sequence>
<accession>A0A6I3XQS8</accession>
<evidence type="ECO:0008006" key="3">
    <source>
        <dbReference type="Google" id="ProtNLM"/>
    </source>
</evidence>
<protein>
    <recommendedName>
        <fullName evidence="3">Mob protein</fullName>
    </recommendedName>
</protein>